<dbReference type="RefSeq" id="WP_146400221.1">
    <property type="nucleotide sequence ID" value="NZ_SJPQ01000002.1"/>
</dbReference>
<dbReference type="InterPro" id="IPR038296">
    <property type="entry name" value="ParD_sf"/>
</dbReference>
<evidence type="ECO:0000313" key="3">
    <source>
        <dbReference type="Proteomes" id="UP000315440"/>
    </source>
</evidence>
<dbReference type="AlphaFoldDB" id="A0A5C5ZPV4"/>
<dbReference type="Proteomes" id="UP000315440">
    <property type="component" value="Unassembled WGS sequence"/>
</dbReference>
<feature type="region of interest" description="Disordered" evidence="1">
    <location>
        <begin position="64"/>
        <end position="86"/>
    </location>
</feature>
<name>A0A5C5ZPV4_9BACT</name>
<evidence type="ECO:0000256" key="1">
    <source>
        <dbReference type="SAM" id="MobiDB-lite"/>
    </source>
</evidence>
<evidence type="ECO:0000313" key="2">
    <source>
        <dbReference type="EMBL" id="TWT88831.1"/>
    </source>
</evidence>
<accession>A0A5C5ZPV4</accession>
<sequence length="86" mass="9374">MELPLTPDSEKLLNELVAGGGYASEGEAVSAALRMLHERTAGRRSNVSLTKEEKLELLNNSIDSLPKSNARDVDTSRESIYEGRGE</sequence>
<organism evidence="2 3">
    <name type="scientific">Pseudobythopirellula maris</name>
    <dbReference type="NCBI Taxonomy" id="2527991"/>
    <lineage>
        <taxon>Bacteria</taxon>
        <taxon>Pseudomonadati</taxon>
        <taxon>Planctomycetota</taxon>
        <taxon>Planctomycetia</taxon>
        <taxon>Pirellulales</taxon>
        <taxon>Lacipirellulaceae</taxon>
        <taxon>Pseudobythopirellula</taxon>
    </lineage>
</organism>
<dbReference type="EMBL" id="SJPQ01000002">
    <property type="protein sequence ID" value="TWT88831.1"/>
    <property type="molecule type" value="Genomic_DNA"/>
</dbReference>
<keyword evidence="3" id="KW-1185">Reference proteome</keyword>
<feature type="compositionally biased region" description="Basic and acidic residues" evidence="1">
    <location>
        <begin position="69"/>
        <end position="86"/>
    </location>
</feature>
<proteinExistence type="predicted"/>
<dbReference type="Gene3D" id="6.10.10.120">
    <property type="entry name" value="Antitoxin ParD1-like"/>
    <property type="match status" value="1"/>
</dbReference>
<gene>
    <name evidence="2" type="ORF">Mal64_23190</name>
</gene>
<comment type="caution">
    <text evidence="2">The sequence shown here is derived from an EMBL/GenBank/DDBJ whole genome shotgun (WGS) entry which is preliminary data.</text>
</comment>
<protein>
    <recommendedName>
        <fullName evidence="4">Type II toxin-antitoxin system ParD family antitoxin</fullName>
    </recommendedName>
</protein>
<evidence type="ECO:0008006" key="4">
    <source>
        <dbReference type="Google" id="ProtNLM"/>
    </source>
</evidence>
<reference evidence="2 3" key="1">
    <citation type="submission" date="2019-02" db="EMBL/GenBank/DDBJ databases">
        <title>Deep-cultivation of Planctomycetes and their phenomic and genomic characterization uncovers novel biology.</title>
        <authorList>
            <person name="Wiegand S."/>
            <person name="Jogler M."/>
            <person name="Boedeker C."/>
            <person name="Pinto D."/>
            <person name="Vollmers J."/>
            <person name="Rivas-Marin E."/>
            <person name="Kohn T."/>
            <person name="Peeters S.H."/>
            <person name="Heuer A."/>
            <person name="Rast P."/>
            <person name="Oberbeckmann S."/>
            <person name="Bunk B."/>
            <person name="Jeske O."/>
            <person name="Meyerdierks A."/>
            <person name="Storesund J.E."/>
            <person name="Kallscheuer N."/>
            <person name="Luecker S."/>
            <person name="Lage O.M."/>
            <person name="Pohl T."/>
            <person name="Merkel B.J."/>
            <person name="Hornburger P."/>
            <person name="Mueller R.-W."/>
            <person name="Bruemmer F."/>
            <person name="Labrenz M."/>
            <person name="Spormann A.M."/>
            <person name="Op Den Camp H."/>
            <person name="Overmann J."/>
            <person name="Amann R."/>
            <person name="Jetten M.S.M."/>
            <person name="Mascher T."/>
            <person name="Medema M.H."/>
            <person name="Devos D.P."/>
            <person name="Kaster A.-K."/>
            <person name="Ovreas L."/>
            <person name="Rohde M."/>
            <person name="Galperin M.Y."/>
            <person name="Jogler C."/>
        </authorList>
    </citation>
    <scope>NUCLEOTIDE SEQUENCE [LARGE SCALE GENOMIC DNA]</scope>
    <source>
        <strain evidence="2 3">Mal64</strain>
    </source>
</reference>
<dbReference type="OrthoDB" id="291549at2"/>